<organism evidence="1 2">
    <name type="scientific">Pectobacterium actinidiae</name>
    <dbReference type="NCBI Taxonomy" id="1507808"/>
    <lineage>
        <taxon>Bacteria</taxon>
        <taxon>Pseudomonadati</taxon>
        <taxon>Pseudomonadota</taxon>
        <taxon>Gammaproteobacteria</taxon>
        <taxon>Enterobacterales</taxon>
        <taxon>Pectobacteriaceae</taxon>
        <taxon>Pectobacterium</taxon>
    </lineage>
</organism>
<evidence type="ECO:0000313" key="1">
    <source>
        <dbReference type="EMBL" id="MFJ5429000.1"/>
    </source>
</evidence>
<dbReference type="RefSeq" id="WP_400395187.1">
    <property type="nucleotide sequence ID" value="NZ_JBIXLL010000003.1"/>
</dbReference>
<accession>A0ABW8G8J5</accession>
<dbReference type="EMBL" id="JBIXLL010000003">
    <property type="protein sequence ID" value="MFJ5429000.1"/>
    <property type="molecule type" value="Genomic_DNA"/>
</dbReference>
<keyword evidence="2" id="KW-1185">Reference proteome</keyword>
<dbReference type="Proteomes" id="UP001617689">
    <property type="component" value="Unassembled WGS sequence"/>
</dbReference>
<reference evidence="1 2" key="1">
    <citation type="submission" date="2024-10" db="EMBL/GenBank/DDBJ databases">
        <authorList>
            <person name="Lu C.-H."/>
        </authorList>
    </citation>
    <scope>NUCLEOTIDE SEQUENCE [LARGE SCALE GENOMIC DNA]</scope>
    <source>
        <strain evidence="1 2">22ZTDG03-2</strain>
    </source>
</reference>
<gene>
    <name evidence="1" type="ORF">ACIPUP_07520</name>
</gene>
<protein>
    <recommendedName>
        <fullName evidence="3">Transposase</fullName>
    </recommendedName>
</protein>
<proteinExistence type="predicted"/>
<comment type="caution">
    <text evidence="1">The sequence shown here is derived from an EMBL/GenBank/DDBJ whole genome shotgun (WGS) entry which is preliminary data.</text>
</comment>
<sequence>MFVPSGVIEPAEWDIITAIPRSSSNVNLHPLTLTQWFYAYLPELAEAG</sequence>
<evidence type="ECO:0008006" key="3">
    <source>
        <dbReference type="Google" id="ProtNLM"/>
    </source>
</evidence>
<evidence type="ECO:0000313" key="2">
    <source>
        <dbReference type="Proteomes" id="UP001617689"/>
    </source>
</evidence>
<name>A0ABW8G8J5_9GAMM</name>